<reference evidence="2 3" key="1">
    <citation type="journal article" date="2018" name="PLoS ONE">
        <title>The draft genome of Kipferlia bialata reveals reductive genome evolution in fornicate parasites.</title>
        <authorList>
            <person name="Tanifuji G."/>
            <person name="Takabayashi S."/>
            <person name="Kume K."/>
            <person name="Takagi M."/>
            <person name="Nakayama T."/>
            <person name="Kamikawa R."/>
            <person name="Inagaki Y."/>
            <person name="Hashimoto T."/>
        </authorList>
    </citation>
    <scope>NUCLEOTIDE SEQUENCE [LARGE SCALE GENOMIC DNA]</scope>
    <source>
        <strain evidence="2">NY0173</strain>
    </source>
</reference>
<evidence type="ECO:0000313" key="2">
    <source>
        <dbReference type="EMBL" id="GCA64206.1"/>
    </source>
</evidence>
<evidence type="ECO:0000259" key="1">
    <source>
        <dbReference type="Pfam" id="PF08292"/>
    </source>
</evidence>
<dbReference type="Pfam" id="PF08292">
    <property type="entry name" value="RNA_pol_Rbc25"/>
    <property type="match status" value="1"/>
</dbReference>
<organism evidence="2 3">
    <name type="scientific">Kipferlia bialata</name>
    <dbReference type="NCBI Taxonomy" id="797122"/>
    <lineage>
        <taxon>Eukaryota</taxon>
        <taxon>Metamonada</taxon>
        <taxon>Carpediemonas-like organisms</taxon>
        <taxon>Kipferlia</taxon>
    </lineage>
</organism>
<proteinExistence type="predicted"/>
<dbReference type="EMBL" id="BDIP01006524">
    <property type="protein sequence ID" value="GCA64206.1"/>
    <property type="molecule type" value="Genomic_DNA"/>
</dbReference>
<dbReference type="OrthoDB" id="10256606at2759"/>
<accession>A0A391NW32</accession>
<feature type="domain" description="RNA polymerase III subunit Rpc25" evidence="1">
    <location>
        <begin position="5"/>
        <end position="69"/>
    </location>
</feature>
<sequence length="70" mass="7725">GTVLASDAEAGLFVSLGFFDDVMVPVDLLPKDAEYKPLEGVWTVRPEGAEDEDDTIYFDDQGKVTFRVVK</sequence>
<name>A0A391NW32_9EUKA</name>
<dbReference type="AlphaFoldDB" id="A0A391NW32"/>
<feature type="non-terminal residue" evidence="2">
    <location>
        <position position="1"/>
    </location>
</feature>
<keyword evidence="3" id="KW-1185">Reference proteome</keyword>
<dbReference type="Proteomes" id="UP000265618">
    <property type="component" value="Unassembled WGS sequence"/>
</dbReference>
<dbReference type="InterPro" id="IPR012340">
    <property type="entry name" value="NA-bd_OB-fold"/>
</dbReference>
<dbReference type="InterPro" id="IPR013238">
    <property type="entry name" value="RNA_pol_III_Rbc25"/>
</dbReference>
<comment type="caution">
    <text evidence="2">The sequence shown here is derived from an EMBL/GenBank/DDBJ whole genome shotgun (WGS) entry which is preliminary data.</text>
</comment>
<dbReference type="Gene3D" id="2.40.50.140">
    <property type="entry name" value="Nucleic acid-binding proteins"/>
    <property type="match status" value="1"/>
</dbReference>
<gene>
    <name evidence="2" type="ORF">KIPB_013573</name>
</gene>
<evidence type="ECO:0000313" key="3">
    <source>
        <dbReference type="Proteomes" id="UP000265618"/>
    </source>
</evidence>
<feature type="non-terminal residue" evidence="2">
    <location>
        <position position="70"/>
    </location>
</feature>
<protein>
    <recommendedName>
        <fullName evidence="1">RNA polymerase III subunit Rpc25 domain-containing protein</fullName>
    </recommendedName>
</protein>